<evidence type="ECO:0000313" key="3">
    <source>
        <dbReference type="Proteomes" id="UP000593626"/>
    </source>
</evidence>
<dbReference type="PANTHER" id="PTHR43792">
    <property type="entry name" value="GNAT FAMILY, PUTATIVE (AFU_ORTHOLOGUE AFUA_3G00765)-RELATED-RELATED"/>
    <property type="match status" value="1"/>
</dbReference>
<dbReference type="PROSITE" id="PS51186">
    <property type="entry name" value="GNAT"/>
    <property type="match status" value="1"/>
</dbReference>
<feature type="domain" description="N-acetyltransferase" evidence="1">
    <location>
        <begin position="9"/>
        <end position="176"/>
    </location>
</feature>
<dbReference type="SUPFAM" id="SSF55729">
    <property type="entry name" value="Acyl-CoA N-acyltransferases (Nat)"/>
    <property type="match status" value="1"/>
</dbReference>
<proteinExistence type="predicted"/>
<dbReference type="RefSeq" id="WP_239672308.1">
    <property type="nucleotide sequence ID" value="NZ_CP049742.1"/>
</dbReference>
<gene>
    <name evidence="2" type="ORF">G8O30_12060</name>
</gene>
<organism evidence="2 3">
    <name type="scientific">Mangrovibacillus cuniculi</name>
    <dbReference type="NCBI Taxonomy" id="2593652"/>
    <lineage>
        <taxon>Bacteria</taxon>
        <taxon>Bacillati</taxon>
        <taxon>Bacillota</taxon>
        <taxon>Bacilli</taxon>
        <taxon>Bacillales</taxon>
        <taxon>Bacillaceae</taxon>
        <taxon>Mangrovibacillus</taxon>
    </lineage>
</organism>
<dbReference type="Gene3D" id="3.40.630.30">
    <property type="match status" value="1"/>
</dbReference>
<keyword evidence="2" id="KW-0808">Transferase</keyword>
<dbReference type="PANTHER" id="PTHR43792:SF1">
    <property type="entry name" value="N-ACETYLTRANSFERASE DOMAIN-CONTAINING PROTEIN"/>
    <property type="match status" value="1"/>
</dbReference>
<dbReference type="InterPro" id="IPR000182">
    <property type="entry name" value="GNAT_dom"/>
</dbReference>
<evidence type="ECO:0000313" key="2">
    <source>
        <dbReference type="EMBL" id="QPC47633.1"/>
    </source>
</evidence>
<dbReference type="GO" id="GO:0016747">
    <property type="term" value="F:acyltransferase activity, transferring groups other than amino-acyl groups"/>
    <property type="evidence" value="ECO:0007669"/>
    <property type="project" value="InterPro"/>
</dbReference>
<dbReference type="InterPro" id="IPR016181">
    <property type="entry name" value="Acyl_CoA_acyltransferase"/>
</dbReference>
<dbReference type="AlphaFoldDB" id="A0A7S8HG85"/>
<reference evidence="2 3" key="1">
    <citation type="submission" date="2019-07" db="EMBL/GenBank/DDBJ databases">
        <title>Genome sequence of 2 isolates from Red Sea Mangroves.</title>
        <authorList>
            <person name="Sefrji F."/>
            <person name="Michoud G."/>
            <person name="Merlino G."/>
            <person name="Daffonchio D."/>
        </authorList>
    </citation>
    <scope>NUCLEOTIDE SEQUENCE [LARGE SCALE GENOMIC DNA]</scope>
    <source>
        <strain evidence="2 3">R1DC41</strain>
    </source>
</reference>
<dbReference type="Pfam" id="PF13302">
    <property type="entry name" value="Acetyltransf_3"/>
    <property type="match status" value="1"/>
</dbReference>
<keyword evidence="3" id="KW-1185">Reference proteome</keyword>
<dbReference type="InterPro" id="IPR051531">
    <property type="entry name" value="N-acetyltransferase"/>
</dbReference>
<dbReference type="EMBL" id="CP049742">
    <property type="protein sequence ID" value="QPC47633.1"/>
    <property type="molecule type" value="Genomic_DNA"/>
</dbReference>
<sequence length="177" mass="20717">MIYLETPRLILRSWKESDLLPFQEMNADTEVMRYFPDTLSYEDTERFLANIKTEFNNFGYGLYAVELKATQEFIGFIGFHWATFEENFTPCVEIGWRLTQGAWGNGYATEGAKTCLQYGFQELDLSEVYSFTADINYPSKRVMQKIGMKYVRHFAHPKVDTDSPLQKHVLYRIGKIE</sequence>
<accession>A0A7S8HG85</accession>
<dbReference type="KEGG" id="mcui:G8O30_12060"/>
<name>A0A7S8HG85_9BACI</name>
<evidence type="ECO:0000259" key="1">
    <source>
        <dbReference type="PROSITE" id="PS51186"/>
    </source>
</evidence>
<protein>
    <submittedName>
        <fullName evidence="2">GNAT family N-acetyltransferase</fullName>
    </submittedName>
</protein>
<dbReference type="Proteomes" id="UP000593626">
    <property type="component" value="Chromosome"/>
</dbReference>